<evidence type="ECO:0000256" key="1">
    <source>
        <dbReference type="SAM" id="MobiDB-lite"/>
    </source>
</evidence>
<feature type="region of interest" description="Disordered" evidence="1">
    <location>
        <begin position="1"/>
        <end position="247"/>
    </location>
</feature>
<feature type="compositionally biased region" description="Polar residues" evidence="1">
    <location>
        <begin position="166"/>
        <end position="176"/>
    </location>
</feature>
<dbReference type="EMBL" id="BTSY01000002">
    <property type="protein sequence ID" value="GMT14554.1"/>
    <property type="molecule type" value="Genomic_DNA"/>
</dbReference>
<feature type="transmembrane region" description="Helical" evidence="2">
    <location>
        <begin position="383"/>
        <end position="406"/>
    </location>
</feature>
<keyword evidence="2" id="KW-1133">Transmembrane helix</keyword>
<feature type="compositionally biased region" description="Basic and acidic residues" evidence="1">
    <location>
        <begin position="82"/>
        <end position="101"/>
    </location>
</feature>
<feature type="compositionally biased region" description="Basic and acidic residues" evidence="1">
    <location>
        <begin position="347"/>
        <end position="357"/>
    </location>
</feature>
<comment type="caution">
    <text evidence="3">The sequence shown here is derived from an EMBL/GenBank/DDBJ whole genome shotgun (WGS) entry which is preliminary data.</text>
</comment>
<keyword evidence="2" id="KW-0472">Membrane</keyword>
<reference evidence="3" key="1">
    <citation type="submission" date="2023-10" db="EMBL/GenBank/DDBJ databases">
        <title>Genome assembly of Pristionchus species.</title>
        <authorList>
            <person name="Yoshida K."/>
            <person name="Sommer R.J."/>
        </authorList>
    </citation>
    <scope>NUCLEOTIDE SEQUENCE</scope>
    <source>
        <strain evidence="3">RS5133</strain>
    </source>
</reference>
<feature type="compositionally biased region" description="Basic and acidic residues" evidence="1">
    <location>
        <begin position="181"/>
        <end position="199"/>
    </location>
</feature>
<evidence type="ECO:0000313" key="4">
    <source>
        <dbReference type="Proteomes" id="UP001432322"/>
    </source>
</evidence>
<feature type="compositionally biased region" description="Low complexity" evidence="1">
    <location>
        <begin position="11"/>
        <end position="31"/>
    </location>
</feature>
<accession>A0AAV5V537</accession>
<feature type="compositionally biased region" description="Low complexity" evidence="1">
    <location>
        <begin position="119"/>
        <end position="147"/>
    </location>
</feature>
<feature type="compositionally biased region" description="Basic and acidic residues" evidence="1">
    <location>
        <begin position="206"/>
        <end position="224"/>
    </location>
</feature>
<name>A0AAV5V537_9BILA</name>
<feature type="compositionally biased region" description="Low complexity" evidence="1">
    <location>
        <begin position="236"/>
        <end position="247"/>
    </location>
</feature>
<keyword evidence="2" id="KW-0812">Transmembrane</keyword>
<feature type="region of interest" description="Disordered" evidence="1">
    <location>
        <begin position="335"/>
        <end position="357"/>
    </location>
</feature>
<feature type="compositionally biased region" description="Pro residues" evidence="1">
    <location>
        <begin position="1"/>
        <end position="10"/>
    </location>
</feature>
<organism evidence="3 4">
    <name type="scientific">Pristionchus fissidentatus</name>
    <dbReference type="NCBI Taxonomy" id="1538716"/>
    <lineage>
        <taxon>Eukaryota</taxon>
        <taxon>Metazoa</taxon>
        <taxon>Ecdysozoa</taxon>
        <taxon>Nematoda</taxon>
        <taxon>Chromadorea</taxon>
        <taxon>Rhabditida</taxon>
        <taxon>Rhabditina</taxon>
        <taxon>Diplogasteromorpha</taxon>
        <taxon>Diplogasteroidea</taxon>
        <taxon>Neodiplogasteridae</taxon>
        <taxon>Pristionchus</taxon>
    </lineage>
</organism>
<sequence>HSSSSSPPPSTISTTYRSLSPSSSSTESPTISDDRDEIQSTYAPSFSSSSLPPSTTTEESTSEETTERSTTTMKTTTIESAPNDREKPLNNTSEAHEDEKNGSLFGAVPAPSSIPPFPSLHSLPSVPHPSPSSSSQSYISSPDSPFSANEEFWSSHVAQKMKAGPNTGNYDTSMGMSGSELEEKKAQLVARDQRRKTDEAVQTPPHEIRENSQPLRRVESDRRPIQASSRQFSIDSTPESLPSPLTPIIPVSVSSPLSRLPTDHPTRSHQWSPPVWESFPAPHKATIFRVGEKKVKREAENGRKKRKDEITVDVHADEILVLTTEEMALQKAQSEANAVESRNLRQVSHETRPREEPVRHNVTLAHLLNSPIDLKEENCVKNVVVPIVAIFILATILQVLTCSALFSQRKRHSVQMKQLMTVHYT</sequence>
<feature type="compositionally biased region" description="Low complexity" evidence="1">
    <location>
        <begin position="68"/>
        <end position="80"/>
    </location>
</feature>
<evidence type="ECO:0000256" key="2">
    <source>
        <dbReference type="SAM" id="Phobius"/>
    </source>
</evidence>
<keyword evidence="4" id="KW-1185">Reference proteome</keyword>
<dbReference type="Proteomes" id="UP001432322">
    <property type="component" value="Unassembled WGS sequence"/>
</dbReference>
<proteinExistence type="predicted"/>
<evidence type="ECO:0000313" key="3">
    <source>
        <dbReference type="EMBL" id="GMT14554.1"/>
    </source>
</evidence>
<feature type="non-terminal residue" evidence="3">
    <location>
        <position position="1"/>
    </location>
</feature>
<gene>
    <name evidence="3" type="ORF">PFISCL1PPCAC_5851</name>
</gene>
<protein>
    <submittedName>
        <fullName evidence="3">Uncharacterized protein</fullName>
    </submittedName>
</protein>
<feature type="compositionally biased region" description="Low complexity" evidence="1">
    <location>
        <begin position="40"/>
        <end position="59"/>
    </location>
</feature>
<dbReference type="AlphaFoldDB" id="A0AAV5V537"/>
<feature type="compositionally biased region" description="Polar residues" evidence="1">
    <location>
        <begin position="226"/>
        <end position="235"/>
    </location>
</feature>